<gene>
    <name evidence="2" type="ORF">EDD33_3430</name>
</gene>
<dbReference type="EMBL" id="RKHO01000001">
    <property type="protein sequence ID" value="ROR92539.1"/>
    <property type="molecule type" value="Genomic_DNA"/>
</dbReference>
<dbReference type="AlphaFoldDB" id="A0A3N2CYE5"/>
<dbReference type="PANTHER" id="PTHR12126:SF11">
    <property type="entry name" value="NADH DEHYDROGENASE [UBIQUINONE] 1 ALPHA SUBCOMPLEX SUBUNIT 9, MITOCHONDRIAL"/>
    <property type="match status" value="1"/>
</dbReference>
<feature type="domain" description="NAD-dependent epimerase/dehydratase" evidence="1">
    <location>
        <begin position="4"/>
        <end position="198"/>
    </location>
</feature>
<dbReference type="Proteomes" id="UP000281738">
    <property type="component" value="Unassembled WGS sequence"/>
</dbReference>
<evidence type="ECO:0000313" key="3">
    <source>
        <dbReference type="Proteomes" id="UP000281738"/>
    </source>
</evidence>
<dbReference type="PANTHER" id="PTHR12126">
    <property type="entry name" value="NADH-UBIQUINONE OXIDOREDUCTASE 39 KDA SUBUNIT-RELATED"/>
    <property type="match status" value="1"/>
</dbReference>
<protein>
    <submittedName>
        <fullName evidence="2">Nucleoside-diphosphate-sugar epimerase</fullName>
    </submittedName>
</protein>
<reference evidence="2 3" key="1">
    <citation type="submission" date="2018-11" db="EMBL/GenBank/DDBJ databases">
        <title>Sequencing the genomes of 1000 actinobacteria strains.</title>
        <authorList>
            <person name="Klenk H.-P."/>
        </authorList>
    </citation>
    <scope>NUCLEOTIDE SEQUENCE [LARGE SCALE GENOMIC DNA]</scope>
    <source>
        <strain evidence="2 3">DSM 12652</strain>
    </source>
</reference>
<proteinExistence type="predicted"/>
<dbReference type="InterPro" id="IPR001509">
    <property type="entry name" value="Epimerase_deHydtase"/>
</dbReference>
<dbReference type="SUPFAM" id="SSF51735">
    <property type="entry name" value="NAD(P)-binding Rossmann-fold domains"/>
    <property type="match status" value="1"/>
</dbReference>
<dbReference type="Gene3D" id="3.40.50.720">
    <property type="entry name" value="NAD(P)-binding Rossmann-like Domain"/>
    <property type="match status" value="1"/>
</dbReference>
<evidence type="ECO:0000313" key="2">
    <source>
        <dbReference type="EMBL" id="ROR92539.1"/>
    </source>
</evidence>
<name>A0A3N2CYE5_9ACTN</name>
<evidence type="ECO:0000259" key="1">
    <source>
        <dbReference type="Pfam" id="PF01370"/>
    </source>
</evidence>
<organism evidence="2 3">
    <name type="scientific">Nocardioides aurantiacus</name>
    <dbReference type="NCBI Taxonomy" id="86796"/>
    <lineage>
        <taxon>Bacteria</taxon>
        <taxon>Bacillati</taxon>
        <taxon>Actinomycetota</taxon>
        <taxon>Actinomycetes</taxon>
        <taxon>Propionibacteriales</taxon>
        <taxon>Nocardioidaceae</taxon>
        <taxon>Nocardioides</taxon>
    </lineage>
</organism>
<accession>A0A3N2CYE5</accession>
<dbReference type="InterPro" id="IPR036291">
    <property type="entry name" value="NAD(P)-bd_dom_sf"/>
</dbReference>
<dbReference type="GO" id="GO:0044877">
    <property type="term" value="F:protein-containing complex binding"/>
    <property type="evidence" value="ECO:0007669"/>
    <property type="project" value="TreeGrafter"/>
</dbReference>
<dbReference type="Pfam" id="PF01370">
    <property type="entry name" value="Epimerase"/>
    <property type="match status" value="1"/>
</dbReference>
<keyword evidence="3" id="KW-1185">Reference proteome</keyword>
<comment type="caution">
    <text evidence="2">The sequence shown here is derived from an EMBL/GenBank/DDBJ whole genome shotgun (WGS) entry which is preliminary data.</text>
</comment>
<dbReference type="InterPro" id="IPR051207">
    <property type="entry name" value="ComplexI_NDUFA9_subunit"/>
</dbReference>
<dbReference type="RefSeq" id="WP_123392175.1">
    <property type="nucleotide sequence ID" value="NZ_RKHO01000001.1"/>
</dbReference>
<sequence>MAEVAVLGATGFVGSAVVEALTRRGAGVRHVRAPRLTTSARTAEAVLRAVHHGAAASVVDALSDRLRGVDAVVNAAGLATASSVATDALYGANALLPAFVTAAVSGLEGAPRFVHVSSAAVQGRAVRLDESPVTRPFSAYSHSKALGEAVVGPAGTVFRPTSVHGAGRPTTALLRRLVSSPIASVAGEGASPTPQVQVVNVGDAIAFVTLTGDPPPRFVLQPAEDLTVAGLVRLLGGREPRHVPEGLARAVVRVGFGLGGRSPRLAGPARRLEMLWFGQGQERGWLAGRWRPPAGPEGWRELW</sequence>
<dbReference type="OrthoDB" id="9772485at2"/>